<dbReference type="GO" id="GO:0006417">
    <property type="term" value="P:regulation of translation"/>
    <property type="evidence" value="ECO:0007669"/>
    <property type="project" value="UniProtKB-KW"/>
</dbReference>
<dbReference type="GO" id="GO:0003743">
    <property type="term" value="F:translation initiation factor activity"/>
    <property type="evidence" value="ECO:0007669"/>
    <property type="project" value="InterPro"/>
</dbReference>
<keyword evidence="2" id="KW-0648">Protein biosynthesis</keyword>
<name>A0A381WQ30_9ZZZZ</name>
<proteinExistence type="predicted"/>
<dbReference type="InterPro" id="IPR005872">
    <property type="entry name" value="SUI1_arc_bac"/>
</dbReference>
<evidence type="ECO:0000259" key="3">
    <source>
        <dbReference type="PROSITE" id="PS50296"/>
    </source>
</evidence>
<reference evidence="4" key="1">
    <citation type="submission" date="2018-05" db="EMBL/GenBank/DDBJ databases">
        <authorList>
            <person name="Lanie J.A."/>
            <person name="Ng W.-L."/>
            <person name="Kazmierczak K.M."/>
            <person name="Andrzejewski T.M."/>
            <person name="Davidsen T.M."/>
            <person name="Wayne K.J."/>
            <person name="Tettelin H."/>
            <person name="Glass J.I."/>
            <person name="Rusch D."/>
            <person name="Podicherti R."/>
            <person name="Tsui H.-C.T."/>
            <person name="Winkler M.E."/>
        </authorList>
    </citation>
    <scope>NUCLEOTIDE SEQUENCE</scope>
</reference>
<dbReference type="InterPro" id="IPR001950">
    <property type="entry name" value="SUI1"/>
</dbReference>
<dbReference type="PROSITE" id="PS50296">
    <property type="entry name" value="SUI1"/>
    <property type="match status" value="1"/>
</dbReference>
<dbReference type="PIRSF" id="PIRSF037511">
    <property type="entry name" value="Transl_init_SUI1_pro"/>
    <property type="match status" value="1"/>
</dbReference>
<feature type="domain" description="SUI1" evidence="3">
    <location>
        <begin position="2"/>
        <end position="55"/>
    </location>
</feature>
<evidence type="ECO:0000313" key="4">
    <source>
        <dbReference type="EMBL" id="SVA54614.1"/>
    </source>
</evidence>
<dbReference type="AlphaFoldDB" id="A0A381WQ30"/>
<protein>
    <recommendedName>
        <fullName evidence="3">SUI1 domain-containing protein</fullName>
    </recommendedName>
</protein>
<dbReference type="SUPFAM" id="SSF55159">
    <property type="entry name" value="eIF1-like"/>
    <property type="match status" value="1"/>
</dbReference>
<dbReference type="CDD" id="cd11567">
    <property type="entry name" value="YciH_like"/>
    <property type="match status" value="1"/>
</dbReference>
<evidence type="ECO:0000256" key="2">
    <source>
        <dbReference type="ARBA" id="ARBA00022917"/>
    </source>
</evidence>
<sequence length="63" mass="6890">MVTVIRGYRSTPEGLKELGKYLQSSCSTGGTVKNNEILIQGNFREKARDLLQAKGYRAKLSGG</sequence>
<dbReference type="InterPro" id="IPR036877">
    <property type="entry name" value="SUI1_dom_sf"/>
</dbReference>
<evidence type="ECO:0000256" key="1">
    <source>
        <dbReference type="ARBA" id="ARBA00022845"/>
    </source>
</evidence>
<organism evidence="4">
    <name type="scientific">marine metagenome</name>
    <dbReference type="NCBI Taxonomy" id="408172"/>
    <lineage>
        <taxon>unclassified sequences</taxon>
        <taxon>metagenomes</taxon>
        <taxon>ecological metagenomes</taxon>
    </lineage>
</organism>
<dbReference type="EMBL" id="UINC01012514">
    <property type="protein sequence ID" value="SVA54614.1"/>
    <property type="molecule type" value="Genomic_DNA"/>
</dbReference>
<dbReference type="Pfam" id="PF01253">
    <property type="entry name" value="SUI1"/>
    <property type="match status" value="1"/>
</dbReference>
<gene>
    <name evidence="4" type="ORF">METZ01_LOCUS107468</name>
</gene>
<accession>A0A381WQ30</accession>
<dbReference type="Gene3D" id="3.30.780.10">
    <property type="entry name" value="SUI1-like domain"/>
    <property type="match status" value="1"/>
</dbReference>
<keyword evidence="1" id="KW-0810">Translation regulation</keyword>